<sequence length="146" mass="14796">MLGDEPESPLAGIGHGDIEPAESIDGELCGGRNIGFDGDVAADGIGTVAARRSDGPQARFVDIGEHHRGAFGEEVGGDGLTDAAGRAGDERDLAQESCGHAEILGGPGAAPGSALRRSLPRLVRGRVSTTKTARGAINAGRCSRQN</sequence>
<evidence type="ECO:0000256" key="1">
    <source>
        <dbReference type="SAM" id="MobiDB-lite"/>
    </source>
</evidence>
<protein>
    <submittedName>
        <fullName evidence="2">Unannotated protein</fullName>
    </submittedName>
</protein>
<organism evidence="2">
    <name type="scientific">freshwater metagenome</name>
    <dbReference type="NCBI Taxonomy" id="449393"/>
    <lineage>
        <taxon>unclassified sequences</taxon>
        <taxon>metagenomes</taxon>
        <taxon>ecological metagenomes</taxon>
    </lineage>
</organism>
<feature type="region of interest" description="Disordered" evidence="1">
    <location>
        <begin position="1"/>
        <end position="29"/>
    </location>
</feature>
<evidence type="ECO:0000313" key="2">
    <source>
        <dbReference type="EMBL" id="CAB4899709.1"/>
    </source>
</evidence>
<accession>A0A6J7G8J7</accession>
<reference evidence="2" key="1">
    <citation type="submission" date="2020-05" db="EMBL/GenBank/DDBJ databases">
        <authorList>
            <person name="Chiriac C."/>
            <person name="Salcher M."/>
            <person name="Ghai R."/>
            <person name="Kavagutti S V."/>
        </authorList>
    </citation>
    <scope>NUCLEOTIDE SEQUENCE</scope>
</reference>
<feature type="region of interest" description="Disordered" evidence="1">
    <location>
        <begin position="69"/>
        <end position="90"/>
    </location>
</feature>
<feature type="region of interest" description="Disordered" evidence="1">
    <location>
        <begin position="127"/>
        <end position="146"/>
    </location>
</feature>
<name>A0A6J7G8J7_9ZZZZ</name>
<dbReference type="EMBL" id="CAFBLP010000177">
    <property type="protein sequence ID" value="CAB4899709.1"/>
    <property type="molecule type" value="Genomic_DNA"/>
</dbReference>
<proteinExistence type="predicted"/>
<dbReference type="AlphaFoldDB" id="A0A6J7G8J7"/>
<gene>
    <name evidence="2" type="ORF">UFOPK3376_03345</name>
</gene>